<evidence type="ECO:0000259" key="13">
    <source>
        <dbReference type="PROSITE" id="PS50112"/>
    </source>
</evidence>
<dbReference type="STRING" id="1150469.RSPPHO_00961"/>
<dbReference type="InterPro" id="IPR036890">
    <property type="entry name" value="HATPase_C_sf"/>
</dbReference>
<dbReference type="InterPro" id="IPR036097">
    <property type="entry name" value="HisK_dim/P_sf"/>
</dbReference>
<accession>H6SRQ8</accession>
<dbReference type="HOGENOM" id="CLU_381667_0_0_5"/>
<name>H6SRQ8_PARPM</name>
<dbReference type="PROSITE" id="PS50109">
    <property type="entry name" value="HIS_KIN"/>
    <property type="match status" value="1"/>
</dbReference>
<dbReference type="Gene3D" id="3.30.450.20">
    <property type="entry name" value="PAS domain"/>
    <property type="match status" value="1"/>
</dbReference>
<dbReference type="Pfam" id="PF00989">
    <property type="entry name" value="PAS"/>
    <property type="match status" value="1"/>
</dbReference>
<comment type="subcellular location">
    <subcellularLocation>
        <location evidence="2">Membrane</location>
    </subcellularLocation>
</comment>
<evidence type="ECO:0000256" key="3">
    <source>
        <dbReference type="ARBA" id="ARBA00012438"/>
    </source>
</evidence>
<evidence type="ECO:0000256" key="4">
    <source>
        <dbReference type="ARBA" id="ARBA00022553"/>
    </source>
</evidence>
<dbReference type="Pfam" id="PF02518">
    <property type="entry name" value="HATPase_c"/>
    <property type="match status" value="1"/>
</dbReference>
<dbReference type="InterPro" id="IPR035965">
    <property type="entry name" value="PAS-like_dom_sf"/>
</dbReference>
<dbReference type="PANTHER" id="PTHR43047">
    <property type="entry name" value="TWO-COMPONENT HISTIDINE PROTEIN KINASE"/>
    <property type="match status" value="1"/>
</dbReference>
<evidence type="ECO:0000256" key="5">
    <source>
        <dbReference type="ARBA" id="ARBA00022679"/>
    </source>
</evidence>
<dbReference type="PATRIC" id="fig|1150469.3.peg.1098"/>
<dbReference type="Gene3D" id="3.30.565.10">
    <property type="entry name" value="Histidine kinase-like ATPase, C-terminal domain"/>
    <property type="match status" value="1"/>
</dbReference>
<dbReference type="NCBIfam" id="TIGR00229">
    <property type="entry name" value="sensory_box"/>
    <property type="match status" value="1"/>
</dbReference>
<evidence type="ECO:0000259" key="12">
    <source>
        <dbReference type="PROSITE" id="PS50109"/>
    </source>
</evidence>
<dbReference type="CDD" id="cd00130">
    <property type="entry name" value="PAS"/>
    <property type="match status" value="1"/>
</dbReference>
<dbReference type="SMART" id="SM00091">
    <property type="entry name" value="PAS"/>
    <property type="match status" value="1"/>
</dbReference>
<evidence type="ECO:0000256" key="2">
    <source>
        <dbReference type="ARBA" id="ARBA00004370"/>
    </source>
</evidence>
<keyword evidence="4" id="KW-0597">Phosphoprotein</keyword>
<sequence length="725" mass="76859">MVREPRVSRASAVAALLPWALRERTHKEGNGISAGRRAVPHRRKRGWGVILALCAAAVLALFSSVLFLQARAALDRQTERAALVALMVENAVTRSLESAETALLSVGEAVCVRLCAALESDAMIQPWALEELQAVARQGLRFSPHLRQIVVIRARDGLVLLDSAGNGAEWHLSLAALGLPPDGGEGHTAQERSLSRGLMIGEVRAGRTLPVAGQAAAVGLQSVLPVAVRGGPGLIVLGALNPPYFSVILDRAGAGGAAWLARLEGTPILEGNGRAFPSVPGLADLARRDQDEAVIPLSTEEGGPHSLAVRLSQRYPVAVLVSVPHRGALEAWAWESAVLLGVGAAALAGLLVTGVLLGRESLRRGRLEDQVRLLSLTEGVFANAADGMVITDRSGTILSVNPTLALLSGVPETDLLGRSVASLVESVGKVDPTAGVLECRDGERREVELRWAPLGLDSRVLTIHDVAEQRAGERRLVEALRRAEAASRAKSEFLANMSHELRTPLNAIIGFSDMMRSRTLGPLPKPYEEYADLILHSGRHLLETINQILDLAKIEAGKVDLVVEEVALAAVVEDVVALLALQARERGLTLINAVSCPHQVRLDPLRVRQALFNVVGNALKYTLRGRVEMTSRCDAQGHALIVTDTGIGMTPEQISLALQPFERVHGATVARREEGTGLGLSLAERILSLHGGRLDLDSTPGVGTTVTLFLPSGPPGGASPTGEPS</sequence>
<evidence type="ECO:0000256" key="10">
    <source>
        <dbReference type="ARBA" id="ARBA00023136"/>
    </source>
</evidence>
<dbReference type="FunFam" id="1.10.287.130:FF:000038">
    <property type="entry name" value="Sensory transduction histidine kinase"/>
    <property type="match status" value="1"/>
</dbReference>
<dbReference type="GO" id="GO:0016020">
    <property type="term" value="C:membrane"/>
    <property type="evidence" value="ECO:0007669"/>
    <property type="project" value="UniProtKB-SubCell"/>
</dbReference>
<evidence type="ECO:0000313" key="15">
    <source>
        <dbReference type="Proteomes" id="UP000033220"/>
    </source>
</evidence>
<feature type="domain" description="PAS" evidence="13">
    <location>
        <begin position="369"/>
        <end position="425"/>
    </location>
</feature>
<evidence type="ECO:0000256" key="11">
    <source>
        <dbReference type="SAM" id="Phobius"/>
    </source>
</evidence>
<dbReference type="SUPFAM" id="SSF55785">
    <property type="entry name" value="PYP-like sensor domain (PAS domain)"/>
    <property type="match status" value="1"/>
</dbReference>
<evidence type="ECO:0000313" key="14">
    <source>
        <dbReference type="EMBL" id="CCG07587.1"/>
    </source>
</evidence>
<dbReference type="EMBL" id="HE663493">
    <property type="protein sequence ID" value="CCG07587.1"/>
    <property type="molecule type" value="Genomic_DNA"/>
</dbReference>
<dbReference type="PROSITE" id="PS50112">
    <property type="entry name" value="PAS"/>
    <property type="match status" value="1"/>
</dbReference>
<dbReference type="SUPFAM" id="SSF55874">
    <property type="entry name" value="ATPase domain of HSP90 chaperone/DNA topoisomerase II/histidine kinase"/>
    <property type="match status" value="1"/>
</dbReference>
<evidence type="ECO:0000256" key="8">
    <source>
        <dbReference type="ARBA" id="ARBA00022840"/>
    </source>
</evidence>
<reference evidence="14 15" key="1">
    <citation type="submission" date="2012-02" db="EMBL/GenBank/DDBJ databases">
        <title>Shotgun genome sequence of Phaeospirillum photometricum DSM 122.</title>
        <authorList>
            <person name="Duquesne K."/>
            <person name="Sturgis J."/>
        </authorList>
    </citation>
    <scope>NUCLEOTIDE SEQUENCE [LARGE SCALE GENOMIC DNA]</scope>
    <source>
        <strain evidence="15">DSM122</strain>
    </source>
</reference>
<evidence type="ECO:0000256" key="1">
    <source>
        <dbReference type="ARBA" id="ARBA00000085"/>
    </source>
</evidence>
<proteinExistence type="predicted"/>
<dbReference type="CDD" id="cd00082">
    <property type="entry name" value="HisKA"/>
    <property type="match status" value="1"/>
</dbReference>
<comment type="catalytic activity">
    <reaction evidence="1">
        <text>ATP + protein L-histidine = ADP + protein N-phospho-L-histidine.</text>
        <dbReference type="EC" id="2.7.13.3"/>
    </reaction>
</comment>
<keyword evidence="10 11" id="KW-0472">Membrane</keyword>
<dbReference type="InterPro" id="IPR003661">
    <property type="entry name" value="HisK_dim/P_dom"/>
</dbReference>
<dbReference type="InterPro" id="IPR005467">
    <property type="entry name" value="His_kinase_dom"/>
</dbReference>
<dbReference type="SUPFAM" id="SSF47384">
    <property type="entry name" value="Homodimeric domain of signal transducing histidine kinase"/>
    <property type="match status" value="1"/>
</dbReference>
<evidence type="ECO:0000256" key="9">
    <source>
        <dbReference type="ARBA" id="ARBA00023012"/>
    </source>
</evidence>
<keyword evidence="5 14" id="KW-0808">Transferase</keyword>
<keyword evidence="7" id="KW-0418">Kinase</keyword>
<dbReference type="Gene3D" id="1.10.287.130">
    <property type="match status" value="1"/>
</dbReference>
<dbReference type="eggNOG" id="COG2205">
    <property type="taxonomic scope" value="Bacteria"/>
</dbReference>
<keyword evidence="9" id="KW-0902">Two-component regulatory system</keyword>
<evidence type="ECO:0000256" key="7">
    <source>
        <dbReference type="ARBA" id="ARBA00022777"/>
    </source>
</evidence>
<dbReference type="GO" id="GO:0005524">
    <property type="term" value="F:ATP binding"/>
    <property type="evidence" value="ECO:0007669"/>
    <property type="project" value="UniProtKB-KW"/>
</dbReference>
<keyword evidence="11" id="KW-1133">Transmembrane helix</keyword>
<evidence type="ECO:0000256" key="6">
    <source>
        <dbReference type="ARBA" id="ARBA00022741"/>
    </source>
</evidence>
<dbReference type="SMART" id="SM00388">
    <property type="entry name" value="HisKA"/>
    <property type="match status" value="1"/>
</dbReference>
<feature type="domain" description="Histidine kinase" evidence="12">
    <location>
        <begin position="496"/>
        <end position="714"/>
    </location>
</feature>
<dbReference type="Pfam" id="PF00512">
    <property type="entry name" value="HisKA"/>
    <property type="match status" value="1"/>
</dbReference>
<dbReference type="InterPro" id="IPR000014">
    <property type="entry name" value="PAS"/>
</dbReference>
<keyword evidence="8" id="KW-0067">ATP-binding</keyword>
<dbReference type="GO" id="GO:0000155">
    <property type="term" value="F:phosphorelay sensor kinase activity"/>
    <property type="evidence" value="ECO:0007669"/>
    <property type="project" value="InterPro"/>
</dbReference>
<dbReference type="AlphaFoldDB" id="H6SRQ8"/>
<dbReference type="InterPro" id="IPR013767">
    <property type="entry name" value="PAS_fold"/>
</dbReference>
<dbReference type="Proteomes" id="UP000033220">
    <property type="component" value="Chromosome DSM 122"/>
</dbReference>
<dbReference type="InterPro" id="IPR004358">
    <property type="entry name" value="Sig_transdc_His_kin-like_C"/>
</dbReference>
<keyword evidence="15" id="KW-1185">Reference proteome</keyword>
<feature type="transmembrane region" description="Helical" evidence="11">
    <location>
        <begin position="46"/>
        <end position="68"/>
    </location>
</feature>
<dbReference type="EC" id="2.7.13.3" evidence="3"/>
<dbReference type="KEGG" id="rpm:RSPPHO_00961"/>
<organism evidence="14 15">
    <name type="scientific">Pararhodospirillum photometricum DSM 122</name>
    <dbReference type="NCBI Taxonomy" id="1150469"/>
    <lineage>
        <taxon>Bacteria</taxon>
        <taxon>Pseudomonadati</taxon>
        <taxon>Pseudomonadota</taxon>
        <taxon>Alphaproteobacteria</taxon>
        <taxon>Rhodospirillales</taxon>
        <taxon>Rhodospirillaceae</taxon>
        <taxon>Pararhodospirillum</taxon>
    </lineage>
</organism>
<keyword evidence="6" id="KW-0547">Nucleotide-binding</keyword>
<dbReference type="PRINTS" id="PR00344">
    <property type="entry name" value="BCTRLSENSOR"/>
</dbReference>
<protein>
    <recommendedName>
        <fullName evidence="3">histidine kinase</fullName>
        <ecNumber evidence="3">2.7.13.3</ecNumber>
    </recommendedName>
</protein>
<gene>
    <name evidence="14" type="ORF">RSPPHO_00961</name>
</gene>
<keyword evidence="11" id="KW-0812">Transmembrane</keyword>
<dbReference type="SMART" id="SM00387">
    <property type="entry name" value="HATPase_c"/>
    <property type="match status" value="1"/>
</dbReference>
<dbReference type="GO" id="GO:0006355">
    <property type="term" value="P:regulation of DNA-templated transcription"/>
    <property type="evidence" value="ECO:0007669"/>
    <property type="project" value="InterPro"/>
</dbReference>
<dbReference type="InterPro" id="IPR003594">
    <property type="entry name" value="HATPase_dom"/>
</dbReference>